<dbReference type="Pfam" id="PF03741">
    <property type="entry name" value="TerC"/>
    <property type="match status" value="1"/>
</dbReference>
<keyword evidence="7" id="KW-1185">Reference proteome</keyword>
<keyword evidence="3 6" id="KW-1133">Transmembrane helix</keyword>
<gene>
    <name evidence="8" type="primary">LOC105174380</name>
</gene>
<evidence type="ECO:0000256" key="6">
    <source>
        <dbReference type="SAM" id="Phobius"/>
    </source>
</evidence>
<evidence type="ECO:0000256" key="2">
    <source>
        <dbReference type="ARBA" id="ARBA00022692"/>
    </source>
</evidence>
<feature type="transmembrane region" description="Helical" evidence="6">
    <location>
        <begin position="172"/>
        <end position="194"/>
    </location>
</feature>
<proteinExistence type="predicted"/>
<dbReference type="InterPro" id="IPR005496">
    <property type="entry name" value="Integral_membrane_TerC"/>
</dbReference>
<dbReference type="OrthoDB" id="417520at2759"/>
<comment type="subcellular location">
    <subcellularLocation>
        <location evidence="1">Membrane</location>
        <topology evidence="1">Multi-pass membrane protein</topology>
    </subcellularLocation>
</comment>
<feature type="compositionally biased region" description="Polar residues" evidence="5">
    <location>
        <begin position="73"/>
        <end position="82"/>
    </location>
</feature>
<feature type="transmembrane region" description="Helical" evidence="6">
    <location>
        <begin position="206"/>
        <end position="226"/>
    </location>
</feature>
<feature type="transmembrane region" description="Helical" evidence="6">
    <location>
        <begin position="141"/>
        <end position="160"/>
    </location>
</feature>
<dbReference type="FunCoup" id="A0A6I9UK55">
    <property type="interactions" value="669"/>
</dbReference>
<feature type="transmembrane region" description="Helical" evidence="6">
    <location>
        <begin position="384"/>
        <end position="402"/>
    </location>
</feature>
<dbReference type="RefSeq" id="XP_011094761.1">
    <property type="nucleotide sequence ID" value="XM_011096459.2"/>
</dbReference>
<dbReference type="PANTHER" id="PTHR30238">
    <property type="entry name" value="MEMBRANE BOUND PREDICTED REDOX MODULATOR"/>
    <property type="match status" value="1"/>
</dbReference>
<evidence type="ECO:0000256" key="5">
    <source>
        <dbReference type="SAM" id="MobiDB-lite"/>
    </source>
</evidence>
<dbReference type="AlphaFoldDB" id="A0A6I9UK55"/>
<dbReference type="NCBIfam" id="TIGR03718">
    <property type="entry name" value="R_switched_Alx"/>
    <property type="match status" value="1"/>
</dbReference>
<dbReference type="GO" id="GO:0016020">
    <property type="term" value="C:membrane"/>
    <property type="evidence" value="ECO:0007669"/>
    <property type="project" value="UniProtKB-SubCell"/>
</dbReference>
<sequence length="406" mass="44271">MKLATATHTNSFQIPFNLLKSSPITCPKNVPARFVLPSSHPLLSGTYSCARMYYNSIPVISETVLRGSVERSSFGHNHSTITCARRTEREQDASTSPKEASNQTRLQSPDGIDETESLCDDNSSAISGEATTRTADYASSLRTVGLCLFSAVAFGVGLGFKDGVGKASEFFAGYLLEQSLSVDNLFVFVLIFKYFQVPFSYQNRVLSYGIAGAIIFRLSLILLGTATLQRYEAVNLLLAAILLYSSFKLFAEEDEDADLSDNFIVKTCQKFIPVTSNYDGNRFITTQDGVWKATPLLLTVAVIELSDIAFAVDSIPAVFGVTRDPFIVFSSNLFAILGLRSYYTLISESMADLEYLQPAIAVVLGFIGCKMILDFFGFHVSTEVSLGLVATSLVSGVLLSLIKKSD</sequence>
<evidence type="ECO:0000313" key="8">
    <source>
        <dbReference type="RefSeq" id="XP_011094761.1"/>
    </source>
</evidence>
<keyword evidence="4 6" id="KW-0472">Membrane</keyword>
<evidence type="ECO:0000256" key="3">
    <source>
        <dbReference type="ARBA" id="ARBA00022989"/>
    </source>
</evidence>
<dbReference type="InterPro" id="IPR022369">
    <property type="entry name" value="Integral_membrane_TerC_rswitch"/>
</dbReference>
<dbReference type="KEGG" id="sind:105174380"/>
<feature type="region of interest" description="Disordered" evidence="5">
    <location>
        <begin position="73"/>
        <end position="125"/>
    </location>
</feature>
<name>A0A6I9UK55_SESIN</name>
<protein>
    <submittedName>
        <fullName evidence="8">Thylakoid membrane protein TERC, chloroplastic isoform X1</fullName>
    </submittedName>
</protein>
<keyword evidence="2 6" id="KW-0812">Transmembrane</keyword>
<evidence type="ECO:0000256" key="4">
    <source>
        <dbReference type="ARBA" id="ARBA00023136"/>
    </source>
</evidence>
<evidence type="ECO:0000256" key="1">
    <source>
        <dbReference type="ARBA" id="ARBA00004141"/>
    </source>
</evidence>
<dbReference type="PANTHER" id="PTHR30238:SF0">
    <property type="entry name" value="THYLAKOID MEMBRANE PROTEIN TERC, CHLOROPLASTIC"/>
    <property type="match status" value="1"/>
</dbReference>
<reference evidence="8" key="1">
    <citation type="submission" date="2025-08" db="UniProtKB">
        <authorList>
            <consortium name="RefSeq"/>
        </authorList>
    </citation>
    <scope>IDENTIFICATION</scope>
</reference>
<evidence type="ECO:0000313" key="7">
    <source>
        <dbReference type="Proteomes" id="UP000504604"/>
    </source>
</evidence>
<accession>A0A6I9UK55</accession>
<dbReference type="Proteomes" id="UP000504604">
    <property type="component" value="Linkage group LG11"/>
</dbReference>
<feature type="compositionally biased region" description="Polar residues" evidence="5">
    <location>
        <begin position="93"/>
        <end position="107"/>
    </location>
</feature>
<dbReference type="InParanoid" id="A0A6I9UK55"/>
<dbReference type="GeneID" id="105174380"/>
<organism evidence="7 8">
    <name type="scientific">Sesamum indicum</name>
    <name type="common">Oriental sesame</name>
    <name type="synonym">Sesamum orientale</name>
    <dbReference type="NCBI Taxonomy" id="4182"/>
    <lineage>
        <taxon>Eukaryota</taxon>
        <taxon>Viridiplantae</taxon>
        <taxon>Streptophyta</taxon>
        <taxon>Embryophyta</taxon>
        <taxon>Tracheophyta</taxon>
        <taxon>Spermatophyta</taxon>
        <taxon>Magnoliopsida</taxon>
        <taxon>eudicotyledons</taxon>
        <taxon>Gunneridae</taxon>
        <taxon>Pentapetalae</taxon>
        <taxon>asterids</taxon>
        <taxon>lamiids</taxon>
        <taxon>Lamiales</taxon>
        <taxon>Pedaliaceae</taxon>
        <taxon>Sesamum</taxon>
    </lineage>
</organism>